<dbReference type="EMBL" id="NWSY01000021">
    <property type="protein sequence ID" value="PDT20999.1"/>
    <property type="molecule type" value="Genomic_DNA"/>
</dbReference>
<protein>
    <submittedName>
        <fullName evidence="1">Uncharacterized protein</fullName>
    </submittedName>
</protein>
<keyword evidence="2" id="KW-1185">Reference proteome</keyword>
<reference evidence="1 2" key="1">
    <citation type="submission" date="2017-09" db="EMBL/GenBank/DDBJ databases">
        <title>Comparative genomics of rhizobia isolated from Phaseolus vulgaris in China.</title>
        <authorList>
            <person name="Tong W."/>
        </authorList>
    </citation>
    <scope>NUCLEOTIDE SEQUENCE [LARGE SCALE GENOMIC DNA]</scope>
    <source>
        <strain evidence="1 2">FH14</strain>
    </source>
</reference>
<gene>
    <name evidence="1" type="ORF">CO674_25280</name>
</gene>
<organism evidence="1 2">
    <name type="scientific">Rhizobium hidalgonense</name>
    <dbReference type="NCBI Taxonomy" id="1538159"/>
    <lineage>
        <taxon>Bacteria</taxon>
        <taxon>Pseudomonadati</taxon>
        <taxon>Pseudomonadota</taxon>
        <taxon>Alphaproteobacteria</taxon>
        <taxon>Hyphomicrobiales</taxon>
        <taxon>Rhizobiaceae</taxon>
        <taxon>Rhizobium/Agrobacterium group</taxon>
        <taxon>Rhizobium</taxon>
    </lineage>
</organism>
<comment type="caution">
    <text evidence="1">The sequence shown here is derived from an EMBL/GenBank/DDBJ whole genome shotgun (WGS) entry which is preliminary data.</text>
</comment>
<evidence type="ECO:0000313" key="2">
    <source>
        <dbReference type="Proteomes" id="UP000219914"/>
    </source>
</evidence>
<dbReference type="Proteomes" id="UP000219914">
    <property type="component" value="Unassembled WGS sequence"/>
</dbReference>
<proteinExistence type="predicted"/>
<name>A0ABX4JNH7_9HYPH</name>
<sequence length="69" mass="7595">MSAGFAELSQVGIQFRVKLADGCEPRSLPTGVNPANMEIYRAARRRKLEHLLKEIEKGAPDQGHAPFSC</sequence>
<accession>A0ABX4JNH7</accession>
<evidence type="ECO:0000313" key="1">
    <source>
        <dbReference type="EMBL" id="PDT20999.1"/>
    </source>
</evidence>